<evidence type="ECO:0000256" key="4">
    <source>
        <dbReference type="ARBA" id="ARBA00007573"/>
    </source>
</evidence>
<dbReference type="PANTHER" id="PTHR12896">
    <property type="entry name" value="PAX6 NEIGHBOR PROTEIN PAXNEB"/>
    <property type="match status" value="1"/>
</dbReference>
<keyword evidence="10" id="KW-1185">Reference proteome</keyword>
<evidence type="ECO:0000313" key="10">
    <source>
        <dbReference type="Proteomes" id="UP001431783"/>
    </source>
</evidence>
<dbReference type="GO" id="GO:0033588">
    <property type="term" value="C:elongator holoenzyme complex"/>
    <property type="evidence" value="ECO:0007669"/>
    <property type="project" value="InterPro"/>
</dbReference>
<comment type="caution">
    <text evidence="9">The sequence shown here is derived from an EMBL/GenBank/DDBJ whole genome shotgun (WGS) entry which is preliminary data.</text>
</comment>
<keyword evidence="8" id="KW-0539">Nucleus</keyword>
<evidence type="ECO:0000256" key="5">
    <source>
        <dbReference type="ARBA" id="ARBA00020265"/>
    </source>
</evidence>
<evidence type="ECO:0000256" key="7">
    <source>
        <dbReference type="ARBA" id="ARBA00022694"/>
    </source>
</evidence>
<dbReference type="GO" id="GO:0008023">
    <property type="term" value="C:transcription elongation factor complex"/>
    <property type="evidence" value="ECO:0007669"/>
    <property type="project" value="TreeGrafter"/>
</dbReference>
<accession>A0AAW1UGJ4</accession>
<organism evidence="9 10">
    <name type="scientific">Henosepilachna vigintioctopunctata</name>
    <dbReference type="NCBI Taxonomy" id="420089"/>
    <lineage>
        <taxon>Eukaryota</taxon>
        <taxon>Metazoa</taxon>
        <taxon>Ecdysozoa</taxon>
        <taxon>Arthropoda</taxon>
        <taxon>Hexapoda</taxon>
        <taxon>Insecta</taxon>
        <taxon>Pterygota</taxon>
        <taxon>Neoptera</taxon>
        <taxon>Endopterygota</taxon>
        <taxon>Coleoptera</taxon>
        <taxon>Polyphaga</taxon>
        <taxon>Cucujiformia</taxon>
        <taxon>Coccinelloidea</taxon>
        <taxon>Coccinellidae</taxon>
        <taxon>Epilachninae</taxon>
        <taxon>Epilachnini</taxon>
        <taxon>Henosepilachna</taxon>
    </lineage>
</organism>
<evidence type="ECO:0000256" key="6">
    <source>
        <dbReference type="ARBA" id="ARBA00022490"/>
    </source>
</evidence>
<dbReference type="PANTHER" id="PTHR12896:SF1">
    <property type="entry name" value="ELONGATOR COMPLEX PROTEIN 4"/>
    <property type="match status" value="1"/>
</dbReference>
<protein>
    <recommendedName>
        <fullName evidence="5">Elongator complex protein 4</fullName>
    </recommendedName>
</protein>
<name>A0AAW1UGJ4_9CUCU</name>
<dbReference type="Proteomes" id="UP001431783">
    <property type="component" value="Unassembled WGS sequence"/>
</dbReference>
<dbReference type="EMBL" id="JARQZJ010000061">
    <property type="protein sequence ID" value="KAK9879287.1"/>
    <property type="molecule type" value="Genomic_DNA"/>
</dbReference>
<dbReference type="Gene3D" id="3.40.50.300">
    <property type="entry name" value="P-loop containing nucleotide triphosphate hydrolases"/>
    <property type="match status" value="1"/>
</dbReference>
<evidence type="ECO:0000256" key="8">
    <source>
        <dbReference type="ARBA" id="ARBA00023242"/>
    </source>
</evidence>
<dbReference type="GO" id="GO:0005737">
    <property type="term" value="C:cytoplasm"/>
    <property type="evidence" value="ECO:0007669"/>
    <property type="project" value="UniProtKB-SubCell"/>
</dbReference>
<dbReference type="GO" id="GO:0002098">
    <property type="term" value="P:tRNA wobble uridine modification"/>
    <property type="evidence" value="ECO:0007669"/>
    <property type="project" value="InterPro"/>
</dbReference>
<comment type="similarity">
    <text evidence="4">Belongs to the ELP4 family.</text>
</comment>
<dbReference type="CDD" id="cd19494">
    <property type="entry name" value="Elp4"/>
    <property type="match status" value="1"/>
</dbReference>
<gene>
    <name evidence="9" type="ORF">WA026_004138</name>
</gene>
<dbReference type="Pfam" id="PF05625">
    <property type="entry name" value="PAXNEB"/>
    <property type="match status" value="1"/>
</dbReference>
<sequence>MERKSAIPTQIPGTKRAHHSSQLLVSSGIPGLDDILGGGMPVGTVTVIEEDMYGTYAKIMLKYFIAEGVVSKHSTFLASQDASPHEVIREIPAVIQFDEDRSSDFFKVRAPEEKMKIAFRYSNLPTFEDEDRHIRIGHFFDLTKPMPLTDIENADIYYWNGYRVENGASTFLNPAYNDLLRQIKDKIKDDKFFLKDNPEKKTILRISVHSLGSPFWLPTRNPVHSVMDSSRDLNTFIFCLRALVRSALAVAVITIPSHLYHKNALERCIHSSDISIRLQSFAGTELETNKSLSDYHGFFHLTKLAPINSFASKHPGSVEHVFKLRRKKFVIEKLHLPPSFDDSDKKDKEVATGCHSASRQLLEF</sequence>
<dbReference type="InterPro" id="IPR008728">
    <property type="entry name" value="Elongator_complex_protein_4"/>
</dbReference>
<comment type="pathway">
    <text evidence="3">tRNA modification; 5-methoxycarbonylmethyl-2-thiouridine-tRNA biosynthesis.</text>
</comment>
<keyword evidence="7" id="KW-0819">tRNA processing</keyword>
<keyword evidence="6" id="KW-0963">Cytoplasm</keyword>
<dbReference type="InterPro" id="IPR027417">
    <property type="entry name" value="P-loop_NTPase"/>
</dbReference>
<evidence type="ECO:0000256" key="3">
    <source>
        <dbReference type="ARBA" id="ARBA00005043"/>
    </source>
</evidence>
<dbReference type="FunFam" id="3.40.50.300:FF:003211">
    <property type="entry name" value="Elongator complex protein, putative"/>
    <property type="match status" value="1"/>
</dbReference>
<evidence type="ECO:0000256" key="2">
    <source>
        <dbReference type="ARBA" id="ARBA00004496"/>
    </source>
</evidence>
<dbReference type="AlphaFoldDB" id="A0AAW1UGJ4"/>
<proteinExistence type="inferred from homology"/>
<reference evidence="9 10" key="1">
    <citation type="submission" date="2023-03" db="EMBL/GenBank/DDBJ databases">
        <title>Genome insight into feeding habits of ladybird beetles.</title>
        <authorList>
            <person name="Li H.-S."/>
            <person name="Huang Y.-H."/>
            <person name="Pang H."/>
        </authorList>
    </citation>
    <scope>NUCLEOTIDE SEQUENCE [LARGE SCALE GENOMIC DNA]</scope>
    <source>
        <strain evidence="9">SYSU_2023b</strain>
        <tissue evidence="9">Whole body</tissue>
    </source>
</reference>
<evidence type="ECO:0000313" key="9">
    <source>
        <dbReference type="EMBL" id="KAK9879287.1"/>
    </source>
</evidence>
<comment type="subcellular location">
    <subcellularLocation>
        <location evidence="2">Cytoplasm</location>
    </subcellularLocation>
    <subcellularLocation>
        <location evidence="1">Nucleus</location>
    </subcellularLocation>
</comment>
<evidence type="ECO:0000256" key="1">
    <source>
        <dbReference type="ARBA" id="ARBA00004123"/>
    </source>
</evidence>